<dbReference type="Gene3D" id="3.40.50.360">
    <property type="match status" value="1"/>
</dbReference>
<dbReference type="PANTHER" id="PTHR37297:SF1">
    <property type="entry name" value="PROTEIN NRDI"/>
    <property type="match status" value="1"/>
</dbReference>
<dbReference type="Pfam" id="PF07972">
    <property type="entry name" value="Flavodoxin_NdrI"/>
    <property type="match status" value="1"/>
</dbReference>
<dbReference type="EMBL" id="BKAX01000001">
    <property type="protein sequence ID" value="GEQ04450.1"/>
    <property type="molecule type" value="Genomic_DNA"/>
</dbReference>
<dbReference type="AlphaFoldDB" id="A0A0D0STX4"/>
<dbReference type="PANTHER" id="PTHR37297">
    <property type="entry name" value="PROTEIN NRDI"/>
    <property type="match status" value="1"/>
</dbReference>
<dbReference type="PIRSF" id="PIRSF005087">
    <property type="entry name" value="NrdI"/>
    <property type="match status" value="1"/>
</dbReference>
<dbReference type="Proteomes" id="UP000321057">
    <property type="component" value="Unassembled WGS sequence"/>
</dbReference>
<evidence type="ECO:0000256" key="3">
    <source>
        <dbReference type="HAMAP-Rule" id="MF_00128"/>
    </source>
</evidence>
<name>A0A0D0STX4_STAGA</name>
<evidence type="ECO:0000313" key="5">
    <source>
        <dbReference type="EMBL" id="SUM31955.1"/>
    </source>
</evidence>
<dbReference type="HAMAP" id="MF_00128">
    <property type="entry name" value="NrdI"/>
    <property type="match status" value="1"/>
</dbReference>
<dbReference type="InterPro" id="IPR004465">
    <property type="entry name" value="RNR_NrdI"/>
</dbReference>
<keyword evidence="7" id="KW-1185">Reference proteome</keyword>
<comment type="function">
    <text evidence="1 3">Probably involved in ribonucleotide reductase function.</text>
</comment>
<protein>
    <recommendedName>
        <fullName evidence="3">Protein NrdI</fullName>
    </recommendedName>
</protein>
<organism evidence="5 6">
    <name type="scientific">Staphylococcus gallinarum</name>
    <dbReference type="NCBI Taxonomy" id="1293"/>
    <lineage>
        <taxon>Bacteria</taxon>
        <taxon>Bacillati</taxon>
        <taxon>Bacillota</taxon>
        <taxon>Bacilli</taxon>
        <taxon>Bacillales</taxon>
        <taxon>Staphylococcaceae</taxon>
        <taxon>Staphylococcus</taxon>
    </lineage>
</organism>
<dbReference type="RefSeq" id="WP_042738203.1">
    <property type="nucleotide sequence ID" value="NZ_BKAX01000001.1"/>
</dbReference>
<dbReference type="Proteomes" id="UP000255277">
    <property type="component" value="Unassembled WGS sequence"/>
</dbReference>
<gene>
    <name evidence="3 5" type="primary">nrdI</name>
    <name evidence="5" type="ORF">NCTC12195_01392</name>
    <name evidence="4" type="ORF">SGA02_02780</name>
</gene>
<evidence type="ECO:0000313" key="4">
    <source>
        <dbReference type="EMBL" id="GEQ04450.1"/>
    </source>
</evidence>
<dbReference type="SUPFAM" id="SSF52218">
    <property type="entry name" value="Flavoproteins"/>
    <property type="match status" value="1"/>
</dbReference>
<evidence type="ECO:0000256" key="2">
    <source>
        <dbReference type="ARBA" id="ARBA00009942"/>
    </source>
</evidence>
<dbReference type="EMBL" id="UHDK01000001">
    <property type="protein sequence ID" value="SUM31955.1"/>
    <property type="molecule type" value="Genomic_DNA"/>
</dbReference>
<evidence type="ECO:0000313" key="7">
    <source>
        <dbReference type="Proteomes" id="UP000321057"/>
    </source>
</evidence>
<proteinExistence type="inferred from homology"/>
<dbReference type="NCBIfam" id="TIGR00333">
    <property type="entry name" value="nrdI"/>
    <property type="match status" value="1"/>
</dbReference>
<evidence type="ECO:0000256" key="1">
    <source>
        <dbReference type="ARBA" id="ARBA00003999"/>
    </source>
</evidence>
<sequence length="132" mass="15180">MKVVYFSFSGNVRRFITRAELKNTMEITQNNCTERLDEPFIMVTGTIGFGEIPQPVQAFLEINHDLIRAVAASGNRNWGQNFAKAGRAISEQYNVPLLMKFEVQGTKEDISEFKDKVGHFNEDNRREEIQSY</sequence>
<evidence type="ECO:0000313" key="6">
    <source>
        <dbReference type="Proteomes" id="UP000255277"/>
    </source>
</evidence>
<reference evidence="5 6" key="1">
    <citation type="submission" date="2018-06" db="EMBL/GenBank/DDBJ databases">
        <authorList>
            <consortium name="Pathogen Informatics"/>
            <person name="Doyle S."/>
        </authorList>
    </citation>
    <scope>NUCLEOTIDE SEQUENCE [LARGE SCALE GENOMIC DNA]</scope>
    <source>
        <strain evidence="5 6">NCTC12195</strain>
    </source>
</reference>
<dbReference type="STRING" id="1293.SH09_03330"/>
<comment type="similarity">
    <text evidence="2 3">Belongs to the NrdI family.</text>
</comment>
<accession>A0A0D0STX4</accession>
<dbReference type="InterPro" id="IPR020852">
    <property type="entry name" value="RNR_Ib_NrdI_bac"/>
</dbReference>
<dbReference type="GO" id="GO:0010181">
    <property type="term" value="F:FMN binding"/>
    <property type="evidence" value="ECO:0007669"/>
    <property type="project" value="InterPro"/>
</dbReference>
<dbReference type="OrthoDB" id="350535at2"/>
<dbReference type="InterPro" id="IPR029039">
    <property type="entry name" value="Flavoprotein-like_sf"/>
</dbReference>
<reference evidence="4 7" key="2">
    <citation type="submission" date="2019-07" db="EMBL/GenBank/DDBJ databases">
        <title>Whole genome shotgun sequence of Staphylococcus gallinarum NBRC 109767.</title>
        <authorList>
            <person name="Hosoyama A."/>
            <person name="Uohara A."/>
            <person name="Ohji S."/>
            <person name="Ichikawa N."/>
        </authorList>
    </citation>
    <scope>NUCLEOTIDE SEQUENCE [LARGE SCALE GENOMIC DNA]</scope>
    <source>
        <strain evidence="4 7">NBRC 109767</strain>
    </source>
</reference>